<dbReference type="AntiFam" id="ANF00011">
    <property type="entry name" value="tRNA translation"/>
</dbReference>
<sequence>MLAETLAQHDNPEWQSYNLLILWCRREELNPRPSHYESDRTGNIKHLHDTA</sequence>
<protein>
    <submittedName>
        <fullName evidence="2">Uncharacterized protein</fullName>
    </submittedName>
</protein>
<dbReference type="EMBL" id="BART01024611">
    <property type="protein sequence ID" value="GAG91249.1"/>
    <property type="molecule type" value="Genomic_DNA"/>
</dbReference>
<evidence type="ECO:0000313" key="2">
    <source>
        <dbReference type="EMBL" id="GAG91249.1"/>
    </source>
</evidence>
<name>X1B684_9ZZZZ</name>
<organism evidence="2">
    <name type="scientific">marine sediment metagenome</name>
    <dbReference type="NCBI Taxonomy" id="412755"/>
    <lineage>
        <taxon>unclassified sequences</taxon>
        <taxon>metagenomes</taxon>
        <taxon>ecological metagenomes</taxon>
    </lineage>
</organism>
<evidence type="ECO:0000256" key="1">
    <source>
        <dbReference type="SAM" id="MobiDB-lite"/>
    </source>
</evidence>
<comment type="caution">
    <text evidence="2">The sequence shown here is derived from an EMBL/GenBank/DDBJ whole genome shotgun (WGS) entry which is preliminary data.</text>
</comment>
<gene>
    <name evidence="2" type="ORF">S01H4_44392</name>
</gene>
<feature type="region of interest" description="Disordered" evidence="1">
    <location>
        <begin position="31"/>
        <end position="51"/>
    </location>
</feature>
<proteinExistence type="predicted"/>
<dbReference type="AlphaFoldDB" id="X1B684"/>
<accession>X1B684</accession>
<reference evidence="2" key="1">
    <citation type="journal article" date="2014" name="Front. Microbiol.">
        <title>High frequency of phylogenetically diverse reductive dehalogenase-homologous genes in deep subseafloor sedimentary metagenomes.</title>
        <authorList>
            <person name="Kawai M."/>
            <person name="Futagami T."/>
            <person name="Toyoda A."/>
            <person name="Takaki Y."/>
            <person name="Nishi S."/>
            <person name="Hori S."/>
            <person name="Arai W."/>
            <person name="Tsubouchi T."/>
            <person name="Morono Y."/>
            <person name="Uchiyama I."/>
            <person name="Ito T."/>
            <person name="Fujiyama A."/>
            <person name="Inagaki F."/>
            <person name="Takami H."/>
        </authorList>
    </citation>
    <scope>NUCLEOTIDE SEQUENCE</scope>
    <source>
        <strain evidence="2">Expedition CK06-06</strain>
    </source>
</reference>